<keyword evidence="4" id="KW-1185">Reference proteome</keyword>
<dbReference type="HOGENOM" id="CLU_924740_0_0_1"/>
<protein>
    <submittedName>
        <fullName evidence="3">Uncharacterized protein</fullName>
    </submittedName>
</protein>
<evidence type="ECO:0000313" key="3">
    <source>
        <dbReference type="EMBL" id="ABN65948.2"/>
    </source>
</evidence>
<dbReference type="OrthoDB" id="4073891at2759"/>
<gene>
    <name evidence="3" type="ORF">PICST_31161</name>
</gene>
<keyword evidence="2" id="KW-0812">Transmembrane</keyword>
<dbReference type="eggNOG" id="ENOG502QW7F">
    <property type="taxonomic scope" value="Eukaryota"/>
</dbReference>
<keyword evidence="2" id="KW-0472">Membrane</keyword>
<dbReference type="EMBL" id="CP000498">
    <property type="protein sequence ID" value="ABN65948.2"/>
    <property type="molecule type" value="Genomic_DNA"/>
</dbReference>
<sequence length="301" mass="33628">MSSSIEKNSEADTYEMQTLKISEDSQTLDEALQDQHNDDLETGGSPFEDTQESRKQKSGSRKIEYSVFLNFFFYLIVLGGLWFLIGQNSTLRCMANGNCEPLFTLRILDSPKGANQMLSGIREGLRMLSYVAIDLGVNNNLLNNKNLNYDHVIDTLSNSNNIFKFGYNGYCRYDSATKEQICSKCNGLDIFSCLVKDIGIQLGKVSNSNSPDLIGESLCTVYHESMSSMLLLYEFGKAKRPGYENIDLNKLAMVQQLDKLNGLGKVIIHFNFAQQIPSFIVCDYSIDSTLITSNLLPGASQ</sequence>
<dbReference type="Proteomes" id="UP000002258">
    <property type="component" value="Chromosome 4"/>
</dbReference>
<dbReference type="RefSeq" id="XP_001383977.2">
    <property type="nucleotide sequence ID" value="XM_001383940.1"/>
</dbReference>
<evidence type="ECO:0000256" key="2">
    <source>
        <dbReference type="SAM" id="Phobius"/>
    </source>
</evidence>
<proteinExistence type="predicted"/>
<keyword evidence="2" id="KW-1133">Transmembrane helix</keyword>
<reference evidence="3 4" key="1">
    <citation type="journal article" date="2007" name="Nat. Biotechnol.">
        <title>Genome sequence of the lignocellulose-bioconverting and xylose-fermenting yeast Pichia stipitis.</title>
        <authorList>
            <person name="Jeffries T.W."/>
            <person name="Grigoriev I.V."/>
            <person name="Grimwood J."/>
            <person name="Laplaza J.M."/>
            <person name="Aerts A."/>
            <person name="Salamov A."/>
            <person name="Schmutz J."/>
            <person name="Lindquist E."/>
            <person name="Dehal P."/>
            <person name="Shapiro H."/>
            <person name="Jin Y.S."/>
            <person name="Passoth V."/>
            <person name="Richardson P.M."/>
        </authorList>
    </citation>
    <scope>NUCLEOTIDE SEQUENCE [LARGE SCALE GENOMIC DNA]</scope>
    <source>
        <strain evidence="4">ATCC 58785 / CBS 6054 / NBRC 10063 / NRRL Y-11545</strain>
    </source>
</reference>
<dbReference type="AlphaFoldDB" id="A3LST2"/>
<dbReference type="GeneID" id="4838600"/>
<evidence type="ECO:0000313" key="4">
    <source>
        <dbReference type="Proteomes" id="UP000002258"/>
    </source>
</evidence>
<organism evidence="3 4">
    <name type="scientific">Scheffersomyces stipitis (strain ATCC 58785 / CBS 6054 / NBRC 10063 / NRRL Y-11545)</name>
    <name type="common">Yeast</name>
    <name type="synonym">Pichia stipitis</name>
    <dbReference type="NCBI Taxonomy" id="322104"/>
    <lineage>
        <taxon>Eukaryota</taxon>
        <taxon>Fungi</taxon>
        <taxon>Dikarya</taxon>
        <taxon>Ascomycota</taxon>
        <taxon>Saccharomycotina</taxon>
        <taxon>Pichiomycetes</taxon>
        <taxon>Debaryomycetaceae</taxon>
        <taxon>Scheffersomyces</taxon>
    </lineage>
</organism>
<evidence type="ECO:0000256" key="1">
    <source>
        <dbReference type="SAM" id="MobiDB-lite"/>
    </source>
</evidence>
<feature type="region of interest" description="Disordered" evidence="1">
    <location>
        <begin position="25"/>
        <end position="56"/>
    </location>
</feature>
<name>A3LST2_PICST</name>
<feature type="transmembrane region" description="Helical" evidence="2">
    <location>
        <begin position="63"/>
        <end position="85"/>
    </location>
</feature>
<dbReference type="InParanoid" id="A3LST2"/>
<dbReference type="KEGG" id="pic:PICST_31161"/>
<accession>A3LST2</accession>